<dbReference type="NCBIfam" id="TIGR01451">
    <property type="entry name" value="B_ant_repeat"/>
    <property type="match status" value="1"/>
</dbReference>
<name>A0ABP3XU66_9FLAO</name>
<feature type="domain" description="LTD" evidence="3">
    <location>
        <begin position="24"/>
        <end position="143"/>
    </location>
</feature>
<feature type="signal peptide" evidence="2">
    <location>
        <begin position="1"/>
        <end position="26"/>
    </location>
</feature>
<dbReference type="PROSITE" id="PS51841">
    <property type="entry name" value="LTD"/>
    <property type="match status" value="1"/>
</dbReference>
<dbReference type="Gene3D" id="2.60.40.10">
    <property type="entry name" value="Immunoglobulins"/>
    <property type="match status" value="1"/>
</dbReference>
<dbReference type="PROSITE" id="PS51257">
    <property type="entry name" value="PROKAR_LIPOPROTEIN"/>
    <property type="match status" value="1"/>
</dbReference>
<evidence type="ECO:0000256" key="1">
    <source>
        <dbReference type="ARBA" id="ARBA00022729"/>
    </source>
</evidence>
<protein>
    <recommendedName>
        <fullName evidence="3">LTD domain-containing protein</fullName>
    </recommendedName>
</protein>
<comment type="caution">
    <text evidence="4">The sequence shown here is derived from an EMBL/GenBank/DDBJ whole genome shotgun (WGS) entry which is preliminary data.</text>
</comment>
<dbReference type="Pfam" id="PF01345">
    <property type="entry name" value="DUF11"/>
    <property type="match status" value="3"/>
</dbReference>
<dbReference type="InterPro" id="IPR001322">
    <property type="entry name" value="Lamin_tail_dom"/>
</dbReference>
<dbReference type="Pfam" id="PF18962">
    <property type="entry name" value="Por_Secre_tail"/>
    <property type="match status" value="1"/>
</dbReference>
<feature type="chain" id="PRO_5046964698" description="LTD domain-containing protein" evidence="2">
    <location>
        <begin position="27"/>
        <end position="682"/>
    </location>
</feature>
<reference evidence="5" key="1">
    <citation type="journal article" date="2019" name="Int. J. Syst. Evol. Microbiol.">
        <title>The Global Catalogue of Microorganisms (GCM) 10K type strain sequencing project: providing services to taxonomists for standard genome sequencing and annotation.</title>
        <authorList>
            <consortium name="The Broad Institute Genomics Platform"/>
            <consortium name="The Broad Institute Genome Sequencing Center for Infectious Disease"/>
            <person name="Wu L."/>
            <person name="Ma J."/>
        </authorList>
    </citation>
    <scope>NUCLEOTIDE SEQUENCE [LARGE SCALE GENOMIC DNA]</scope>
    <source>
        <strain evidence="5">JCM 16082</strain>
    </source>
</reference>
<accession>A0ABP3XU66</accession>
<sequence>MKHNYFSQVKKGIILLLGLFTACLTAQVQPGDVVITEIMKKPQQVSDNDGEWLELFNTTNSPIDLQGFLLIDSDQQNGGHIINQPLIIQPQSYAVLAANDDNATNGGITVVDYEYDTLAFANSSDGVNLEFNGVIIDQVVYDTSNFPNENGKSLELASNIIDATLNDEGQYWSSAIDTYGDGDFGTPGSVNSFVFFDAADLSLSIENETFNDIDGSGSISANDEVLVVITLSNDGPDSVNDVIIESVIPDGYVVNTVNDGGVLNGSTITWSNITLSNAEEIQVQFSVSVVVGDEYGICAEIINSSQFDPDSTPGNGDNTEDDYDCTDPVIEAVADLAIAINSTGSIDNDGSNSTSAGDFNTKLVTIVNNGPNTATGVNIVSTFEDGYTNISNISNGGILTANEITWTDLTIASGESLVLEYDVEITATGNYEICGEVIASDQFDFDSTPGNGDSNGDEDDDVCFTFNVTPVADLELNFEVDNETPLANENIVFTISVINNGPNNLSPGVTVANELPNGLTFIDSSTNDYDPVTGIWTLPGFSVGATSTIEITTSVNTTGTYGTCAEIMSSPFFDTDSVPGNFDFNEDDLVCLSLSPNLYILDINQNIFSIYPNPIDSQREELTIQTNQSGAILVEIFDLLGKKVVKTLVDGASIQVSQLSSGVYLLRLSHNGQQFTRKLVVE</sequence>
<evidence type="ECO:0000313" key="4">
    <source>
        <dbReference type="EMBL" id="GAA0871142.1"/>
    </source>
</evidence>
<evidence type="ECO:0000256" key="2">
    <source>
        <dbReference type="SAM" id="SignalP"/>
    </source>
</evidence>
<dbReference type="InterPro" id="IPR001434">
    <property type="entry name" value="OmcB-like_DUF11"/>
</dbReference>
<keyword evidence="5" id="KW-1185">Reference proteome</keyword>
<proteinExistence type="predicted"/>
<evidence type="ECO:0000259" key="3">
    <source>
        <dbReference type="PROSITE" id="PS51841"/>
    </source>
</evidence>
<dbReference type="SUPFAM" id="SSF74853">
    <property type="entry name" value="Lamin A/C globular tail domain"/>
    <property type="match status" value="1"/>
</dbReference>
<keyword evidence="1 2" id="KW-0732">Signal</keyword>
<dbReference type="Proteomes" id="UP001500507">
    <property type="component" value="Unassembled WGS sequence"/>
</dbReference>
<evidence type="ECO:0000313" key="5">
    <source>
        <dbReference type="Proteomes" id="UP001500507"/>
    </source>
</evidence>
<dbReference type="RefSeq" id="WP_343762866.1">
    <property type="nucleotide sequence ID" value="NZ_BAAAFG010000001.1"/>
</dbReference>
<organism evidence="4 5">
    <name type="scientific">Gangjinia marincola</name>
    <dbReference type="NCBI Taxonomy" id="578463"/>
    <lineage>
        <taxon>Bacteria</taxon>
        <taxon>Pseudomonadati</taxon>
        <taxon>Bacteroidota</taxon>
        <taxon>Flavobacteriia</taxon>
        <taxon>Flavobacteriales</taxon>
        <taxon>Flavobacteriaceae</taxon>
        <taxon>Gangjinia</taxon>
    </lineage>
</organism>
<dbReference type="InterPro" id="IPR013783">
    <property type="entry name" value="Ig-like_fold"/>
</dbReference>
<dbReference type="InterPro" id="IPR047589">
    <property type="entry name" value="DUF11_rpt"/>
</dbReference>
<dbReference type="InterPro" id="IPR026444">
    <property type="entry name" value="Secre_tail"/>
</dbReference>
<dbReference type="InterPro" id="IPR036415">
    <property type="entry name" value="Lamin_tail_dom_sf"/>
</dbReference>
<gene>
    <name evidence="4" type="ORF">GCM10009117_02870</name>
</gene>
<dbReference type="Pfam" id="PF00932">
    <property type="entry name" value="LTD"/>
    <property type="match status" value="1"/>
</dbReference>
<dbReference type="EMBL" id="BAAAFG010000001">
    <property type="protein sequence ID" value="GAA0871142.1"/>
    <property type="molecule type" value="Genomic_DNA"/>
</dbReference>
<dbReference type="NCBIfam" id="TIGR04183">
    <property type="entry name" value="Por_Secre_tail"/>
    <property type="match status" value="1"/>
</dbReference>
<dbReference type="Gene3D" id="2.60.40.1260">
    <property type="entry name" value="Lamin Tail domain"/>
    <property type="match status" value="1"/>
</dbReference>